<dbReference type="EMBL" id="LNUW01000028">
    <property type="protein sequence ID" value="KXG85793.1"/>
    <property type="molecule type" value="Genomic_DNA"/>
</dbReference>
<reference evidence="1 2" key="1">
    <citation type="submission" date="2015-11" db="EMBL/GenBank/DDBJ databases">
        <title>Draft genome sequence of Agrobacterium sp. R89-1.</title>
        <authorList>
            <person name="Zahradnik J."/>
            <person name="Kyslikova E."/>
            <person name="Palyzova A."/>
            <person name="Kyslik P."/>
        </authorList>
    </citation>
    <scope>NUCLEOTIDE SEQUENCE [LARGE SCALE GENOMIC DNA]</scope>
    <source>
        <strain evidence="1 2">R89-1</strain>
    </source>
</reference>
<evidence type="ECO:0000313" key="1">
    <source>
        <dbReference type="EMBL" id="KXG85793.1"/>
    </source>
</evidence>
<organism evidence="1 2">
    <name type="scientific">Agrobacterium bohemicum</name>
    <dbReference type="NCBI Taxonomy" id="2052828"/>
    <lineage>
        <taxon>Bacteria</taxon>
        <taxon>Pseudomonadati</taxon>
        <taxon>Pseudomonadota</taxon>
        <taxon>Alphaproteobacteria</taxon>
        <taxon>Hyphomicrobiales</taxon>
        <taxon>Rhizobiaceae</taxon>
        <taxon>Rhizobium/Agrobacterium group</taxon>
        <taxon>Agrobacterium</taxon>
    </lineage>
</organism>
<gene>
    <name evidence="1" type="ORF">ATO67_03925</name>
</gene>
<name>A0A135P2Z7_9HYPH</name>
<comment type="caution">
    <text evidence="1">The sequence shown here is derived from an EMBL/GenBank/DDBJ whole genome shotgun (WGS) entry which is preliminary data.</text>
</comment>
<dbReference type="RefSeq" id="WP_067644668.1">
    <property type="nucleotide sequence ID" value="NZ_KQ961024.1"/>
</dbReference>
<dbReference type="OrthoDB" id="8451994at2"/>
<evidence type="ECO:0000313" key="2">
    <source>
        <dbReference type="Proteomes" id="UP000070498"/>
    </source>
</evidence>
<proteinExistence type="predicted"/>
<accession>A0A135P2Z7</accession>
<dbReference type="AlphaFoldDB" id="A0A135P2Z7"/>
<protein>
    <submittedName>
        <fullName evidence="1">Uncharacterized protein</fullName>
    </submittedName>
</protein>
<keyword evidence="2" id="KW-1185">Reference proteome</keyword>
<sequence>MKSNGFGSFKQKIVVHIDQGLALPFENHSSFANTGTIDGRHTFVWSRLSTRKGDDEGATSHLSSVFKDIPENAWHIDWGNSQY</sequence>
<dbReference type="Proteomes" id="UP000070498">
    <property type="component" value="Unassembled WGS sequence"/>
</dbReference>